<dbReference type="Proteomes" id="UP000231019">
    <property type="component" value="Unassembled WGS sequence"/>
</dbReference>
<dbReference type="Gene3D" id="3.40.50.1000">
    <property type="entry name" value="HAD superfamily/HAD-like"/>
    <property type="match status" value="1"/>
</dbReference>
<sequence>MSEWYTQSVQATLQAQAVSMEQGLSPEEAAQRLQSTGPNELTEKGIKSPWLILWEQLTSIMVLILLAAAGLSAFLGDYSDAIVILAIVVFFAVLGLIQEYRAEKAIAALKQLAEPLVHVKRGGSRIEISARELVPGDLLYLETGNIVPADCRLIEAINLKIQEAALTGESEPVEKNTALLSEKNLSLGDQHNMAYMGTIITYGRGMGLVIGTGMQTQLGKIATLLETVEAEATPLQKKLDQVGKTLAILAIAISGLIFLLGVLRGEDWKHMLLSAVSVAVAAVPEGLPAVLTITLAFGSQRMLKRHALVRKLTGIETLGSVSVICSDKTGTLTQNRMTVKRVVLADHIVAITPGSPPETSLESALLNVCGVLCNDGHLEATGEALGDPTETALLIAARHWKLEKQALEILLPRLAELPFDSERKRMTTLHSLPDAGLPKQLEAALDKHLPDSDWLSLTKGAPDGLLELSSHYLSQAGILTLTPQTRQELLEANEKLAAQGMRVLGFALRSWQKQPETTPKLETELIFLGMVGMIDPPRPEVLEAVKVCQTAGIRPIMITGDHPLTAQAIAQELGITHNNKVLTGQDLHTLSPQALGQALQETSVFARVSPEHKLQIVNALQAQNRVVAMTGDGVNDAPALKKADIGVAMGITGTDVAKEAADMVLQDDNFATIVAAVEEGRIIYDNLRKFIKYSVAGNLGKILVMLLAPLLNMPLALLPIQMLWLNLLTDGLLGFGIGMEKAEPNIMQRPPVPPDESILGGKFRWQVTWMGCLIGGISFVLGALSFLETGPQGHWQSIFFTSLAVAQIFQALAIRSSQQSIFSKGLAFSNPSLTGMIAASILLQTVVIYLPWFQQFFHTAPLNWTEISIIVAANSCILWISEGMKLMHKSV</sequence>
<dbReference type="NCBIfam" id="TIGR01494">
    <property type="entry name" value="ATPase_P-type"/>
    <property type="match status" value="3"/>
</dbReference>
<dbReference type="SFLD" id="SFLDS00003">
    <property type="entry name" value="Haloacid_Dehalogenase"/>
    <property type="match status" value="1"/>
</dbReference>
<dbReference type="InterPro" id="IPR023298">
    <property type="entry name" value="ATPase_P-typ_TM_dom_sf"/>
</dbReference>
<comment type="subcellular location">
    <subcellularLocation>
        <location evidence="1">Cell membrane</location>
        <topology evidence="1">Multi-pass membrane protein</topology>
    </subcellularLocation>
</comment>
<dbReference type="GO" id="GO:0046873">
    <property type="term" value="F:metal ion transmembrane transporter activity"/>
    <property type="evidence" value="ECO:0007669"/>
    <property type="project" value="UniProtKB-ARBA"/>
</dbReference>
<keyword evidence="4 11" id="KW-0812">Transmembrane</keyword>
<dbReference type="InterPro" id="IPR050510">
    <property type="entry name" value="Cation_transp_ATPase_P-type"/>
</dbReference>
<feature type="transmembrane region" description="Helical" evidence="11">
    <location>
        <begin position="246"/>
        <end position="265"/>
    </location>
</feature>
<evidence type="ECO:0000313" key="14">
    <source>
        <dbReference type="Proteomes" id="UP000231019"/>
    </source>
</evidence>
<keyword evidence="10 11" id="KW-0472">Membrane</keyword>
<comment type="caution">
    <text evidence="13">The sequence shown here is derived from an EMBL/GenBank/DDBJ whole genome shotgun (WGS) entry which is preliminary data.</text>
</comment>
<keyword evidence="6" id="KW-0547">Nucleotide-binding</keyword>
<proteinExistence type="inferred from homology"/>
<evidence type="ECO:0000256" key="1">
    <source>
        <dbReference type="ARBA" id="ARBA00004651"/>
    </source>
</evidence>
<keyword evidence="3" id="KW-1003">Cell membrane</keyword>
<dbReference type="SMART" id="SM00831">
    <property type="entry name" value="Cation_ATPase_N"/>
    <property type="match status" value="1"/>
</dbReference>
<feature type="transmembrane region" description="Helical" evidence="11">
    <location>
        <begin position="826"/>
        <end position="850"/>
    </location>
</feature>
<keyword evidence="7" id="KW-0067">ATP-binding</keyword>
<evidence type="ECO:0000256" key="10">
    <source>
        <dbReference type="ARBA" id="ARBA00023136"/>
    </source>
</evidence>
<dbReference type="Pfam" id="PF13246">
    <property type="entry name" value="Cation_ATPase"/>
    <property type="match status" value="1"/>
</dbReference>
<dbReference type="GO" id="GO:1902600">
    <property type="term" value="P:proton transmembrane transport"/>
    <property type="evidence" value="ECO:0007669"/>
    <property type="project" value="TreeGrafter"/>
</dbReference>
<feature type="transmembrane region" description="Helical" evidence="11">
    <location>
        <begin position="862"/>
        <end position="880"/>
    </location>
</feature>
<reference evidence="13 14" key="1">
    <citation type="submission" date="2017-09" db="EMBL/GenBank/DDBJ databases">
        <title>Depth-based differentiation of microbial function through sediment-hosted aquifers and enrichment of novel symbionts in the deep terrestrial subsurface.</title>
        <authorList>
            <person name="Probst A.J."/>
            <person name="Ladd B."/>
            <person name="Jarett J.K."/>
            <person name="Geller-Mcgrath D.E."/>
            <person name="Sieber C.M."/>
            <person name="Emerson J.B."/>
            <person name="Anantharaman K."/>
            <person name="Thomas B.C."/>
            <person name="Malmstrom R."/>
            <person name="Stieglmeier M."/>
            <person name="Klingl A."/>
            <person name="Woyke T."/>
            <person name="Ryan C.M."/>
            <person name="Banfield J.F."/>
        </authorList>
    </citation>
    <scope>NUCLEOTIDE SEQUENCE [LARGE SCALE GENOMIC DNA]</scope>
    <source>
        <strain evidence="13">CG17_big_fil_post_rev_8_21_14_2_50_48_46</strain>
    </source>
</reference>
<evidence type="ECO:0000256" key="9">
    <source>
        <dbReference type="ARBA" id="ARBA00022989"/>
    </source>
</evidence>
<dbReference type="SUPFAM" id="SSF56784">
    <property type="entry name" value="HAD-like"/>
    <property type="match status" value="1"/>
</dbReference>
<dbReference type="InterPro" id="IPR006068">
    <property type="entry name" value="ATPase_P-typ_cation-transptr_C"/>
</dbReference>
<dbReference type="GO" id="GO:0016887">
    <property type="term" value="F:ATP hydrolysis activity"/>
    <property type="evidence" value="ECO:0007669"/>
    <property type="project" value="InterPro"/>
</dbReference>
<dbReference type="SUPFAM" id="SSF81660">
    <property type="entry name" value="Metal cation-transporting ATPase, ATP-binding domain N"/>
    <property type="match status" value="1"/>
</dbReference>
<gene>
    <name evidence="13" type="ORF">COW36_07020</name>
</gene>
<dbReference type="InterPro" id="IPR044492">
    <property type="entry name" value="P_typ_ATPase_HD_dom"/>
</dbReference>
<dbReference type="CDD" id="cd02089">
    <property type="entry name" value="P-type_ATPase_Ca_prok"/>
    <property type="match status" value="1"/>
</dbReference>
<dbReference type="PANTHER" id="PTHR43294:SF21">
    <property type="entry name" value="CATION TRANSPORTING ATPASE"/>
    <property type="match status" value="1"/>
</dbReference>
<dbReference type="Gene3D" id="1.20.1110.10">
    <property type="entry name" value="Calcium-transporting ATPase, transmembrane domain"/>
    <property type="match status" value="1"/>
</dbReference>
<keyword evidence="5" id="KW-0479">Metal-binding</keyword>
<dbReference type="EMBL" id="PFFQ01000019">
    <property type="protein sequence ID" value="PIW17814.1"/>
    <property type="molecule type" value="Genomic_DNA"/>
</dbReference>
<accession>A0A2M7G7U0</accession>
<evidence type="ECO:0000256" key="6">
    <source>
        <dbReference type="ARBA" id="ARBA00022741"/>
    </source>
</evidence>
<evidence type="ECO:0000256" key="8">
    <source>
        <dbReference type="ARBA" id="ARBA00022967"/>
    </source>
</evidence>
<dbReference type="InterPro" id="IPR036412">
    <property type="entry name" value="HAD-like_sf"/>
</dbReference>
<feature type="domain" description="Cation-transporting P-type ATPase N-terminal" evidence="12">
    <location>
        <begin position="3"/>
        <end position="77"/>
    </location>
</feature>
<dbReference type="PANTHER" id="PTHR43294">
    <property type="entry name" value="SODIUM/POTASSIUM-TRANSPORTING ATPASE SUBUNIT ALPHA"/>
    <property type="match status" value="1"/>
</dbReference>
<dbReference type="SFLD" id="SFLDG00002">
    <property type="entry name" value="C1.7:_P-type_atpase_like"/>
    <property type="match status" value="1"/>
</dbReference>
<protein>
    <submittedName>
        <fullName evidence="13">ATPase</fullName>
    </submittedName>
</protein>
<dbReference type="SUPFAM" id="SSF81665">
    <property type="entry name" value="Calcium ATPase, transmembrane domain M"/>
    <property type="match status" value="1"/>
</dbReference>
<dbReference type="Pfam" id="PF00689">
    <property type="entry name" value="Cation_ATPase_C"/>
    <property type="match status" value="1"/>
</dbReference>
<dbReference type="InterPro" id="IPR023214">
    <property type="entry name" value="HAD_sf"/>
</dbReference>
<dbReference type="Gene3D" id="3.40.1110.10">
    <property type="entry name" value="Calcium-transporting ATPase, cytoplasmic domain N"/>
    <property type="match status" value="1"/>
</dbReference>
<dbReference type="InterPro" id="IPR004014">
    <property type="entry name" value="ATPase_P-typ_cation-transptr_N"/>
</dbReference>
<dbReference type="GO" id="GO:0015662">
    <property type="term" value="F:P-type ion transporter activity"/>
    <property type="evidence" value="ECO:0007669"/>
    <property type="project" value="UniProtKB-ARBA"/>
</dbReference>
<dbReference type="Pfam" id="PF00690">
    <property type="entry name" value="Cation_ATPase_N"/>
    <property type="match status" value="1"/>
</dbReference>
<evidence type="ECO:0000256" key="3">
    <source>
        <dbReference type="ARBA" id="ARBA00022475"/>
    </source>
</evidence>
<dbReference type="FunFam" id="2.70.150.10:FF:000016">
    <property type="entry name" value="Calcium-transporting P-type ATPase putative"/>
    <property type="match status" value="1"/>
</dbReference>
<dbReference type="Gene3D" id="2.70.150.10">
    <property type="entry name" value="Calcium-transporting ATPase, cytoplasmic transduction domain A"/>
    <property type="match status" value="1"/>
</dbReference>
<feature type="transmembrane region" description="Helical" evidence="11">
    <location>
        <begin position="271"/>
        <end position="297"/>
    </location>
</feature>
<dbReference type="Pfam" id="PF00122">
    <property type="entry name" value="E1-E2_ATPase"/>
    <property type="match status" value="1"/>
</dbReference>
<dbReference type="GO" id="GO:0005524">
    <property type="term" value="F:ATP binding"/>
    <property type="evidence" value="ECO:0007669"/>
    <property type="project" value="UniProtKB-KW"/>
</dbReference>
<evidence type="ECO:0000256" key="11">
    <source>
        <dbReference type="SAM" id="Phobius"/>
    </source>
</evidence>
<evidence type="ECO:0000256" key="5">
    <source>
        <dbReference type="ARBA" id="ARBA00022723"/>
    </source>
</evidence>
<dbReference type="FunFam" id="3.40.50.1000:FF:000028">
    <property type="entry name" value="Calcium-transporting P-type ATPase, putative"/>
    <property type="match status" value="1"/>
</dbReference>
<evidence type="ECO:0000256" key="7">
    <source>
        <dbReference type="ARBA" id="ARBA00022840"/>
    </source>
</evidence>
<dbReference type="GO" id="GO:0046872">
    <property type="term" value="F:metal ion binding"/>
    <property type="evidence" value="ECO:0007669"/>
    <property type="project" value="UniProtKB-KW"/>
</dbReference>
<comment type="similarity">
    <text evidence="2">Belongs to the cation transport ATPase (P-type) (TC 3.A.3) family. Type IIA subfamily.</text>
</comment>
<dbReference type="InterPro" id="IPR018303">
    <property type="entry name" value="ATPase_P-typ_P_site"/>
</dbReference>
<keyword evidence="9 11" id="KW-1133">Transmembrane helix</keyword>
<dbReference type="SFLD" id="SFLDF00027">
    <property type="entry name" value="p-type_atpase"/>
    <property type="match status" value="1"/>
</dbReference>
<organism evidence="13 14">
    <name type="scientific">bacterium (Candidatus Blackallbacteria) CG17_big_fil_post_rev_8_21_14_2_50_48_46</name>
    <dbReference type="NCBI Taxonomy" id="2014261"/>
    <lineage>
        <taxon>Bacteria</taxon>
        <taxon>Candidatus Blackallbacteria</taxon>
    </lineage>
</organism>
<evidence type="ECO:0000256" key="4">
    <source>
        <dbReference type="ARBA" id="ARBA00022692"/>
    </source>
</evidence>
<dbReference type="InterPro" id="IPR059000">
    <property type="entry name" value="ATPase_P-type_domA"/>
</dbReference>
<evidence type="ECO:0000256" key="2">
    <source>
        <dbReference type="ARBA" id="ARBA00005675"/>
    </source>
</evidence>
<dbReference type="FunFam" id="3.40.50.1000:FF:000001">
    <property type="entry name" value="Phospholipid-transporting ATPase IC"/>
    <property type="match status" value="1"/>
</dbReference>
<dbReference type="InterPro" id="IPR001757">
    <property type="entry name" value="P_typ_ATPase"/>
</dbReference>
<dbReference type="PROSITE" id="PS00154">
    <property type="entry name" value="ATPASE_E1_E2"/>
    <property type="match status" value="1"/>
</dbReference>
<feature type="transmembrane region" description="Helical" evidence="11">
    <location>
        <begin position="81"/>
        <end position="97"/>
    </location>
</feature>
<dbReference type="GO" id="GO:0019829">
    <property type="term" value="F:ATPase-coupled monoatomic cation transmembrane transporter activity"/>
    <property type="evidence" value="ECO:0007669"/>
    <property type="project" value="UniProtKB-ARBA"/>
</dbReference>
<keyword evidence="8" id="KW-1278">Translocase</keyword>
<dbReference type="SUPFAM" id="SSF81653">
    <property type="entry name" value="Calcium ATPase, transduction domain A"/>
    <property type="match status" value="1"/>
</dbReference>
<dbReference type="Pfam" id="PF08282">
    <property type="entry name" value="Hydrolase_3"/>
    <property type="match status" value="1"/>
</dbReference>
<dbReference type="AlphaFoldDB" id="A0A2M7G7U0"/>
<feature type="transmembrane region" description="Helical" evidence="11">
    <location>
        <begin position="793"/>
        <end position="814"/>
    </location>
</feature>
<dbReference type="InterPro" id="IPR023299">
    <property type="entry name" value="ATPase_P-typ_cyto_dom_N"/>
</dbReference>
<dbReference type="GO" id="GO:0005886">
    <property type="term" value="C:plasma membrane"/>
    <property type="evidence" value="ECO:0007669"/>
    <property type="project" value="UniProtKB-SubCell"/>
</dbReference>
<feature type="transmembrane region" description="Helical" evidence="11">
    <location>
        <begin position="51"/>
        <end position="75"/>
    </location>
</feature>
<dbReference type="PRINTS" id="PR00120">
    <property type="entry name" value="HATPASE"/>
</dbReference>
<dbReference type="GO" id="GO:0140352">
    <property type="term" value="P:export from cell"/>
    <property type="evidence" value="ECO:0007669"/>
    <property type="project" value="UniProtKB-ARBA"/>
</dbReference>
<evidence type="ECO:0000313" key="13">
    <source>
        <dbReference type="EMBL" id="PIW17814.1"/>
    </source>
</evidence>
<dbReference type="InterPro" id="IPR008250">
    <property type="entry name" value="ATPase_P-typ_transduc_dom_A_sf"/>
</dbReference>
<dbReference type="PRINTS" id="PR00119">
    <property type="entry name" value="CATATPASE"/>
</dbReference>
<feature type="transmembrane region" description="Helical" evidence="11">
    <location>
        <begin position="767"/>
        <end position="787"/>
    </location>
</feature>
<name>A0A2M7G7U0_9BACT</name>
<evidence type="ECO:0000259" key="12">
    <source>
        <dbReference type="SMART" id="SM00831"/>
    </source>
</evidence>